<accession>A0AAV4TQG1</accession>
<proteinExistence type="predicted"/>
<dbReference type="EMBL" id="BPLR01011571">
    <property type="protein sequence ID" value="GIY47379.1"/>
    <property type="molecule type" value="Genomic_DNA"/>
</dbReference>
<comment type="caution">
    <text evidence="1">The sequence shown here is derived from an EMBL/GenBank/DDBJ whole genome shotgun (WGS) entry which is preliminary data.</text>
</comment>
<organism evidence="1 2">
    <name type="scientific">Caerostris extrusa</name>
    <name type="common">Bark spider</name>
    <name type="synonym">Caerostris bankana</name>
    <dbReference type="NCBI Taxonomy" id="172846"/>
    <lineage>
        <taxon>Eukaryota</taxon>
        <taxon>Metazoa</taxon>
        <taxon>Ecdysozoa</taxon>
        <taxon>Arthropoda</taxon>
        <taxon>Chelicerata</taxon>
        <taxon>Arachnida</taxon>
        <taxon>Araneae</taxon>
        <taxon>Araneomorphae</taxon>
        <taxon>Entelegynae</taxon>
        <taxon>Araneoidea</taxon>
        <taxon>Araneidae</taxon>
        <taxon>Caerostris</taxon>
    </lineage>
</organism>
<protein>
    <submittedName>
        <fullName evidence="1">Uncharacterized protein</fullName>
    </submittedName>
</protein>
<reference evidence="1 2" key="1">
    <citation type="submission" date="2021-06" db="EMBL/GenBank/DDBJ databases">
        <title>Caerostris extrusa draft genome.</title>
        <authorList>
            <person name="Kono N."/>
            <person name="Arakawa K."/>
        </authorList>
    </citation>
    <scope>NUCLEOTIDE SEQUENCE [LARGE SCALE GENOMIC DNA]</scope>
</reference>
<evidence type="ECO:0000313" key="1">
    <source>
        <dbReference type="EMBL" id="GIY47379.1"/>
    </source>
</evidence>
<gene>
    <name evidence="1" type="ORF">CEXT_52671</name>
</gene>
<dbReference type="Proteomes" id="UP001054945">
    <property type="component" value="Unassembled WGS sequence"/>
</dbReference>
<dbReference type="AlphaFoldDB" id="A0AAV4TQG1"/>
<name>A0AAV4TQG1_CAEEX</name>
<keyword evidence="2" id="KW-1185">Reference proteome</keyword>
<evidence type="ECO:0000313" key="2">
    <source>
        <dbReference type="Proteomes" id="UP001054945"/>
    </source>
</evidence>
<sequence>MNENNYVVMWLYYVVRGSVGITVRAQAKDPLPLKAKQPLSHFILNYCYNSNPLNTPAIGERYYLPKEVFKIWRASNYIYPKSRLPQLIHVGMADEHSFPGRLETKVMISFPGSVSLHPLSTPGTCCLIWEMSVLASGLSIKHNLHL</sequence>